<evidence type="ECO:0000259" key="7">
    <source>
        <dbReference type="PROSITE" id="PS51633"/>
    </source>
</evidence>
<evidence type="ECO:0000256" key="1">
    <source>
        <dbReference type="ARBA" id="ARBA00022603"/>
    </source>
</evidence>
<dbReference type="GO" id="GO:0010048">
    <property type="term" value="P:vernalization response"/>
    <property type="evidence" value="ECO:0007669"/>
    <property type="project" value="EnsemblPlants"/>
</dbReference>
<dbReference type="GO" id="GO:0141044">
    <property type="term" value="P:epigenetic programming in the endosperm"/>
    <property type="evidence" value="ECO:0007669"/>
    <property type="project" value="EnsemblPlants"/>
</dbReference>
<dbReference type="GO" id="GO:0009737">
    <property type="term" value="P:response to abscisic acid"/>
    <property type="evidence" value="ECO:0007669"/>
    <property type="project" value="EnsemblPlants"/>
</dbReference>
<keyword evidence="3" id="KW-0949">S-adenosyl-L-methionine</keyword>
<dbReference type="SMART" id="SM01114">
    <property type="entry name" value="CXC"/>
    <property type="match status" value="1"/>
</dbReference>
<dbReference type="PROSITE" id="PS51633">
    <property type="entry name" value="CXC"/>
    <property type="match status" value="1"/>
</dbReference>
<dbReference type="GO" id="GO:0032259">
    <property type="term" value="P:methylation"/>
    <property type="evidence" value="ECO:0007669"/>
    <property type="project" value="UniProtKB-KW"/>
</dbReference>
<evidence type="ECO:0000313" key="8">
    <source>
        <dbReference type="EnsemblPlants" id="QL06p040854:mrna"/>
    </source>
</evidence>
<name>A0A7N2M024_QUELO</name>
<evidence type="ECO:0000256" key="3">
    <source>
        <dbReference type="ARBA" id="ARBA00022691"/>
    </source>
</evidence>
<dbReference type="Pfam" id="PF25996">
    <property type="entry name" value="HTH_CLF_N"/>
    <property type="match status" value="1"/>
</dbReference>
<dbReference type="InterPro" id="IPR058609">
    <property type="entry name" value="HTH_CLF-like"/>
</dbReference>
<dbReference type="PROSITE" id="PS51576">
    <property type="entry name" value="SAM_MT43_EZ"/>
    <property type="match status" value="1"/>
</dbReference>
<evidence type="ECO:0000256" key="4">
    <source>
        <dbReference type="ARBA" id="ARBA00023015"/>
    </source>
</evidence>
<keyword evidence="5" id="KW-0804">Transcription</keyword>
<dbReference type="GO" id="GO:0031507">
    <property type="term" value="P:heterochromatin formation"/>
    <property type="evidence" value="ECO:0007669"/>
    <property type="project" value="TreeGrafter"/>
</dbReference>
<proteinExistence type="predicted"/>
<dbReference type="InterPro" id="IPR026489">
    <property type="entry name" value="CXC_dom"/>
</dbReference>
<dbReference type="InterPro" id="IPR041355">
    <property type="entry name" value="Pre-SET_CXC"/>
</dbReference>
<dbReference type="GO" id="GO:0010228">
    <property type="term" value="P:vegetative to reproductive phase transition of meristem"/>
    <property type="evidence" value="ECO:0007669"/>
    <property type="project" value="EnsemblPlants"/>
</dbReference>
<keyword evidence="4" id="KW-0805">Transcription regulation</keyword>
<dbReference type="OMA" id="WETRIDI"/>
<feature type="region of interest" description="Disordered" evidence="6">
    <location>
        <begin position="1"/>
        <end position="34"/>
    </location>
</feature>
<feature type="region of interest" description="Disordered" evidence="6">
    <location>
        <begin position="363"/>
        <end position="433"/>
    </location>
</feature>
<dbReference type="EMBL" id="LRBV02000006">
    <property type="status" value="NOT_ANNOTATED_CDS"/>
    <property type="molecule type" value="Genomic_DNA"/>
</dbReference>
<keyword evidence="2" id="KW-0808">Transferase</keyword>
<sequence>MASKASPNSASPCRSDPPKDSSMTGLQESSPAQKDISAVIESLKKQVAADRSVFIKKRMEENRLKMVGVTNHLFNLSNERSSRTNNTDRSIDLLTKRQKDAIDMHNSVDASNGDGDSSSSQEDDHACTAVLLGSNVPVKNAVRPIKLVELKRLPPYTTWIFLDRNQRMKEDQSVVGRRRIYYDQNGGEALICSDSEEELVEDEEDKREFVESEDFILRMTVKEVGLSDPVLESLAQCFSRSPSEVKARHEIIIKEEKAVGASKNGDNEDVLQNGNSFLDKDLDAALDSFDNLFCRRCLVFDCRLHGCSQDLIFPAEKQSPWCPTDEENRPCGPHCYRSVLKSEKNAGMNGDFEEKIVPSSSCAGAQISSRKKSSGPSARKRLKSCQSESASSNAKNISESSDSENGSRQDTTSTHYSSPSKTKLAGKYAISKRNSKRVAERVLVCLQKRQKKLAASDDCDSFVSGGLCPGDMKPKSNSCKENEETSSSSHKNLKSPTSGRSRRKEPSIQDGHKYLQGEVPNGLSNEIITDPPATSSDDNLRKEEFVDENVYKQELSDNKSWKAFEKGIFEKGVEIFGRNSCLIARNLLNGMKTCWEVFQYMNCSESKLSCQAGDGANSHVEGYSKVDLNGTMGNNELRRRSRFVRRRGRVRRLKYTWKSAAYHSIRKRITERKDQPCRQYNPCGCQTACGKQCSCLQNGTCCEKYCGCPKSCKNRFRGCHCAKSQCRSRQCPCFAADRECDPDVCRNCWVSCGDGTFGVPSQRGDNYECRNMKLLLKQQQRVLLGRSDVSGWGAFLKNSVGKHEYLGEYTGELISHREADKRGKIYDRENSSFLFNLNDQACCRTFLFLMHIERVTN</sequence>
<keyword evidence="9" id="KW-1185">Reference proteome</keyword>
<dbReference type="InterPro" id="IPR025778">
    <property type="entry name" value="Hist-Lys_N-MeTrfase_plant"/>
</dbReference>
<dbReference type="GO" id="GO:0003682">
    <property type="term" value="F:chromatin binding"/>
    <property type="evidence" value="ECO:0007669"/>
    <property type="project" value="TreeGrafter"/>
</dbReference>
<evidence type="ECO:0000313" key="9">
    <source>
        <dbReference type="Proteomes" id="UP000594261"/>
    </source>
</evidence>
<dbReference type="GO" id="GO:1900055">
    <property type="term" value="P:regulation of leaf senescence"/>
    <property type="evidence" value="ECO:0007669"/>
    <property type="project" value="EnsemblPlants"/>
</dbReference>
<dbReference type="PANTHER" id="PTHR45747">
    <property type="entry name" value="HISTONE-LYSINE N-METHYLTRANSFERASE E(Z)"/>
    <property type="match status" value="1"/>
</dbReference>
<feature type="compositionally biased region" description="Polar residues" evidence="6">
    <location>
        <begin position="1"/>
        <end position="12"/>
    </location>
</feature>
<feature type="compositionally biased region" description="Basic residues" evidence="6">
    <location>
        <begin position="369"/>
        <end position="383"/>
    </location>
</feature>
<dbReference type="GO" id="GO:0009909">
    <property type="term" value="P:regulation of flower development"/>
    <property type="evidence" value="ECO:0007669"/>
    <property type="project" value="EnsemblPlants"/>
</dbReference>
<reference evidence="8" key="2">
    <citation type="submission" date="2021-01" db="UniProtKB">
        <authorList>
            <consortium name="EnsemblPlants"/>
        </authorList>
    </citation>
    <scope>IDENTIFICATION</scope>
</reference>
<dbReference type="InterPro" id="IPR033467">
    <property type="entry name" value="Tesmin/TSO1-like_CXC"/>
</dbReference>
<dbReference type="GO" id="GO:0045815">
    <property type="term" value="P:transcription initiation-coupled chromatin remodeling"/>
    <property type="evidence" value="ECO:0007669"/>
    <property type="project" value="EnsemblPlants"/>
</dbReference>
<evidence type="ECO:0000256" key="2">
    <source>
        <dbReference type="ARBA" id="ARBA00022679"/>
    </source>
</evidence>
<accession>A0A7N2M024</accession>
<dbReference type="GO" id="GO:1990110">
    <property type="term" value="P:callus formation"/>
    <property type="evidence" value="ECO:0007669"/>
    <property type="project" value="EnsemblPlants"/>
</dbReference>
<feature type="compositionally biased region" description="Polar residues" evidence="6">
    <location>
        <begin position="384"/>
        <end position="421"/>
    </location>
</feature>
<dbReference type="InterPro" id="IPR045318">
    <property type="entry name" value="EZH1/2-like"/>
</dbReference>
<dbReference type="GO" id="GO:0140951">
    <property type="term" value="F:histone H3K27 trimethyltransferase activity"/>
    <property type="evidence" value="ECO:0007669"/>
    <property type="project" value="EnsemblPlants"/>
</dbReference>
<feature type="compositionally biased region" description="Basic and acidic residues" evidence="6">
    <location>
        <begin position="504"/>
        <end position="515"/>
    </location>
</feature>
<feature type="compositionally biased region" description="Polar residues" evidence="6">
    <location>
        <begin position="21"/>
        <end position="32"/>
    </location>
</feature>
<protein>
    <recommendedName>
        <fullName evidence="7">CXC domain-containing protein</fullName>
    </recommendedName>
</protein>
<dbReference type="SUPFAM" id="SSF82199">
    <property type="entry name" value="SET domain"/>
    <property type="match status" value="1"/>
</dbReference>
<dbReference type="Gene3D" id="2.170.270.10">
    <property type="entry name" value="SET domain"/>
    <property type="match status" value="1"/>
</dbReference>
<dbReference type="AlphaFoldDB" id="A0A7N2M024"/>
<dbReference type="InterPro" id="IPR046341">
    <property type="entry name" value="SET_dom_sf"/>
</dbReference>
<dbReference type="GO" id="GO:0003727">
    <property type="term" value="F:single-stranded RNA binding"/>
    <property type="evidence" value="ECO:0007669"/>
    <property type="project" value="EnsemblPlants"/>
</dbReference>
<dbReference type="GO" id="GO:0009965">
    <property type="term" value="P:leaf morphogenesis"/>
    <property type="evidence" value="ECO:0007669"/>
    <property type="project" value="EnsemblPlants"/>
</dbReference>
<organism evidence="8 9">
    <name type="scientific">Quercus lobata</name>
    <name type="common">Valley oak</name>
    <dbReference type="NCBI Taxonomy" id="97700"/>
    <lineage>
        <taxon>Eukaryota</taxon>
        <taxon>Viridiplantae</taxon>
        <taxon>Streptophyta</taxon>
        <taxon>Embryophyta</taxon>
        <taxon>Tracheophyta</taxon>
        <taxon>Spermatophyta</taxon>
        <taxon>Magnoliopsida</taxon>
        <taxon>eudicotyledons</taxon>
        <taxon>Gunneridae</taxon>
        <taxon>Pentapetalae</taxon>
        <taxon>rosids</taxon>
        <taxon>fabids</taxon>
        <taxon>Fagales</taxon>
        <taxon>Fagaceae</taxon>
        <taxon>Quercus</taxon>
    </lineage>
</organism>
<feature type="region of interest" description="Disordered" evidence="6">
    <location>
        <begin position="464"/>
        <end position="516"/>
    </location>
</feature>
<dbReference type="InParanoid" id="A0A7N2M024"/>
<dbReference type="Proteomes" id="UP000594261">
    <property type="component" value="Chromosome 6"/>
</dbReference>
<feature type="compositionally biased region" description="Polar residues" evidence="6">
    <location>
        <begin position="484"/>
        <end position="499"/>
    </location>
</feature>
<dbReference type="PANTHER" id="PTHR45747:SF4">
    <property type="entry name" value="HISTONE-LYSINE N-METHYLTRANSFERASE E(Z)"/>
    <property type="match status" value="1"/>
</dbReference>
<feature type="domain" description="CXC" evidence="7">
    <location>
        <begin position="666"/>
        <end position="765"/>
    </location>
</feature>
<dbReference type="GO" id="GO:0009294">
    <property type="term" value="P:DNA-mediated transformation"/>
    <property type="evidence" value="ECO:0007669"/>
    <property type="project" value="EnsemblPlants"/>
</dbReference>
<dbReference type="Pfam" id="PF18264">
    <property type="entry name" value="preSET_CXC"/>
    <property type="match status" value="1"/>
</dbReference>
<dbReference type="GO" id="GO:0001222">
    <property type="term" value="F:transcription corepressor binding"/>
    <property type="evidence" value="ECO:0007669"/>
    <property type="project" value="EnsemblPlants"/>
</dbReference>
<evidence type="ECO:0000256" key="5">
    <source>
        <dbReference type="ARBA" id="ARBA00023163"/>
    </source>
</evidence>
<evidence type="ECO:0000256" key="6">
    <source>
        <dbReference type="SAM" id="MobiDB-lite"/>
    </source>
</evidence>
<dbReference type="GO" id="GO:0031519">
    <property type="term" value="C:PcG protein complex"/>
    <property type="evidence" value="ECO:0007669"/>
    <property type="project" value="InterPro"/>
</dbReference>
<dbReference type="FunCoup" id="A0A7N2M024">
    <property type="interactions" value="2634"/>
</dbReference>
<keyword evidence="1" id="KW-0489">Methyltransferase</keyword>
<dbReference type="GO" id="GO:0006355">
    <property type="term" value="P:regulation of DNA-templated transcription"/>
    <property type="evidence" value="ECO:0007669"/>
    <property type="project" value="EnsemblPlants"/>
</dbReference>
<dbReference type="Gramene" id="QL06p040854:mrna">
    <property type="protein sequence ID" value="QL06p040854:mrna"/>
    <property type="gene ID" value="QL06p040854"/>
</dbReference>
<dbReference type="EnsemblPlants" id="QL06p040854:mrna">
    <property type="protein sequence ID" value="QL06p040854:mrna"/>
    <property type="gene ID" value="QL06p040854"/>
</dbReference>
<reference evidence="8 9" key="1">
    <citation type="journal article" date="2016" name="G3 (Bethesda)">
        <title>First Draft Assembly and Annotation of the Genome of a California Endemic Oak Quercus lobata Nee (Fagaceae).</title>
        <authorList>
            <person name="Sork V.L."/>
            <person name="Fitz-Gibbon S.T."/>
            <person name="Puiu D."/>
            <person name="Crepeau M."/>
            <person name="Gugger P.F."/>
            <person name="Sherman R."/>
            <person name="Stevens K."/>
            <person name="Langley C.H."/>
            <person name="Pellegrini M."/>
            <person name="Salzberg S.L."/>
        </authorList>
    </citation>
    <scope>NUCLEOTIDE SEQUENCE [LARGE SCALE GENOMIC DNA]</scope>
    <source>
        <strain evidence="8 9">cv. SW786</strain>
    </source>
</reference>
<feature type="compositionally biased region" description="Basic and acidic residues" evidence="6">
    <location>
        <begin position="472"/>
        <end position="483"/>
    </location>
</feature>